<dbReference type="InterPro" id="IPR021326">
    <property type="entry name" value="DUF2931"/>
</dbReference>
<accession>A0A127VKH3</accession>
<dbReference type="RefSeq" id="WP_068406574.1">
    <property type="nucleotide sequence ID" value="NZ_CP014504.1"/>
</dbReference>
<evidence type="ECO:0000313" key="3">
    <source>
        <dbReference type="Proteomes" id="UP000071561"/>
    </source>
</evidence>
<keyword evidence="1" id="KW-0732">Signal</keyword>
<feature type="signal peptide" evidence="1">
    <location>
        <begin position="1"/>
        <end position="22"/>
    </location>
</feature>
<protein>
    <recommendedName>
        <fullName evidence="4">DUF2931 family protein</fullName>
    </recommendedName>
</protein>
<dbReference type="PATRIC" id="fig|188932.3.peg.5145"/>
<reference evidence="2 3" key="1">
    <citation type="submission" date="2016-03" db="EMBL/GenBank/DDBJ databases">
        <title>Complete genome sequence of Pedobacter cryoconitis PAMC 27485.</title>
        <authorList>
            <person name="Lee J."/>
            <person name="Kim O.-S."/>
        </authorList>
    </citation>
    <scope>NUCLEOTIDE SEQUENCE [LARGE SCALE GENOMIC DNA]</scope>
    <source>
        <strain evidence="2 3">PAMC 27485</strain>
    </source>
</reference>
<organism evidence="2 3">
    <name type="scientific">Pedobacter cryoconitis</name>
    <dbReference type="NCBI Taxonomy" id="188932"/>
    <lineage>
        <taxon>Bacteria</taxon>
        <taxon>Pseudomonadati</taxon>
        <taxon>Bacteroidota</taxon>
        <taxon>Sphingobacteriia</taxon>
        <taxon>Sphingobacteriales</taxon>
        <taxon>Sphingobacteriaceae</taxon>
        <taxon>Pedobacter</taxon>
    </lineage>
</organism>
<evidence type="ECO:0000256" key="1">
    <source>
        <dbReference type="SAM" id="SignalP"/>
    </source>
</evidence>
<evidence type="ECO:0008006" key="4">
    <source>
        <dbReference type="Google" id="ProtNLM"/>
    </source>
</evidence>
<dbReference type="Pfam" id="PF11153">
    <property type="entry name" value="DUF2931"/>
    <property type="match status" value="1"/>
</dbReference>
<proteinExistence type="predicted"/>
<dbReference type="AlphaFoldDB" id="A0A127VKH3"/>
<gene>
    <name evidence="2" type="ORF">AY601_4965</name>
</gene>
<keyword evidence="3" id="KW-1185">Reference proteome</keyword>
<dbReference type="PROSITE" id="PS51257">
    <property type="entry name" value="PROKAR_LIPOPROTEIN"/>
    <property type="match status" value="1"/>
</dbReference>
<dbReference type="EMBL" id="CP014504">
    <property type="protein sequence ID" value="AMQ01782.1"/>
    <property type="molecule type" value="Genomic_DNA"/>
</dbReference>
<dbReference type="Proteomes" id="UP000071561">
    <property type="component" value="Chromosome"/>
</dbReference>
<dbReference type="OrthoDB" id="5702951at2"/>
<name>A0A127VKH3_9SPHI</name>
<feature type="chain" id="PRO_5007280785" description="DUF2931 family protein" evidence="1">
    <location>
        <begin position="23"/>
        <end position="339"/>
    </location>
</feature>
<sequence precursor="true">MKKIASLIIISLGLCFIFSCQNKSETTMKRYDWIATENAPKEYPMRIYSGTFYAGENPVNAIPEGTTINYGWGATGSIESSGDALKEVPDTLALTWISFTENKNYTGKFPLNVKLIDSLFSAGYPAEDLPSGHEDFFYFKVGMAPGGVVVLWLGGPGKQVEVGRYQGKETNDVDWKSAIPGYDGTMKEYGKHIIADLPKEVQQQIIENKIPYGKWDHWRRHFNWKPVITGDVNILSLSMFMFNKEMDFLIGKRLNPVGYIQRGAIEKLYIFWVDHKKREMRSQIDFDEAETDQIFSALKPGENCDLLLHVTNDGEVTVNLKTAAGVIPFKKAKVHTYLR</sequence>
<evidence type="ECO:0000313" key="2">
    <source>
        <dbReference type="EMBL" id="AMQ01782.1"/>
    </source>
</evidence>
<dbReference type="KEGG" id="pcm:AY601_4965"/>